<organism evidence="8 9">
    <name type="scientific">Capsicum baccatum</name>
    <name type="common">Peruvian pepper</name>
    <dbReference type="NCBI Taxonomy" id="33114"/>
    <lineage>
        <taxon>Eukaryota</taxon>
        <taxon>Viridiplantae</taxon>
        <taxon>Streptophyta</taxon>
        <taxon>Embryophyta</taxon>
        <taxon>Tracheophyta</taxon>
        <taxon>Spermatophyta</taxon>
        <taxon>Magnoliopsida</taxon>
        <taxon>eudicotyledons</taxon>
        <taxon>Gunneridae</taxon>
        <taxon>Pentapetalae</taxon>
        <taxon>asterids</taxon>
        <taxon>lamiids</taxon>
        <taxon>Solanales</taxon>
        <taxon>Solanaceae</taxon>
        <taxon>Solanoideae</taxon>
        <taxon>Capsiceae</taxon>
        <taxon>Capsicum</taxon>
    </lineage>
</organism>
<evidence type="ECO:0000256" key="2">
    <source>
        <dbReference type="ARBA" id="ARBA00009178"/>
    </source>
</evidence>
<sequence length="130" mass="14161">MPKVKSFSILLILSIFFVVMTVLVSSPAAEASGVHQLGYFPLTVSSSSSPICDGSIGECLAGEGSDEEFSVDSESTRRMLAYRRRYISYGALSRNRVPCSRRGASYYNCRPGAQANPYRRGCSAITRCRG</sequence>
<dbReference type="AlphaFoldDB" id="A0A2G2XR98"/>
<dbReference type="PANTHER" id="PTHR33136:SF112">
    <property type="entry name" value="RAPID ALKALINIZATION FACTOR-LIKE"/>
    <property type="match status" value="1"/>
</dbReference>
<dbReference type="GO" id="GO:0005576">
    <property type="term" value="C:extracellular region"/>
    <property type="evidence" value="ECO:0007669"/>
    <property type="project" value="UniProtKB-SubCell"/>
</dbReference>
<comment type="subcellular location">
    <subcellularLocation>
        <location evidence="1">Secreted</location>
    </subcellularLocation>
</comment>
<comment type="caution">
    <text evidence="8">The sequence shown here is derived from an EMBL/GenBank/DDBJ whole genome shotgun (WGS) entry which is preliminary data.</text>
</comment>
<comment type="similarity">
    <text evidence="2">Belongs to the plant rapid alkalinization factor (RALF) family.</text>
</comment>
<feature type="chain" id="PRO_5013875104" evidence="7">
    <location>
        <begin position="32"/>
        <end position="130"/>
    </location>
</feature>
<evidence type="ECO:0000313" key="9">
    <source>
        <dbReference type="Proteomes" id="UP000224567"/>
    </source>
</evidence>
<dbReference type="OrthoDB" id="1613518at2759"/>
<feature type="signal peptide" evidence="7">
    <location>
        <begin position="1"/>
        <end position="31"/>
    </location>
</feature>
<dbReference type="Proteomes" id="UP000224567">
    <property type="component" value="Unassembled WGS sequence"/>
</dbReference>
<evidence type="ECO:0000256" key="7">
    <source>
        <dbReference type="SAM" id="SignalP"/>
    </source>
</evidence>
<evidence type="ECO:0000256" key="6">
    <source>
        <dbReference type="ARBA" id="ARBA00023157"/>
    </source>
</evidence>
<evidence type="ECO:0000256" key="4">
    <source>
        <dbReference type="ARBA" id="ARBA00022702"/>
    </source>
</evidence>
<protein>
    <submittedName>
        <fullName evidence="8">Rapid alkalinization factor 23</fullName>
    </submittedName>
</protein>
<dbReference type="GO" id="GO:0019722">
    <property type="term" value="P:calcium-mediated signaling"/>
    <property type="evidence" value="ECO:0007669"/>
    <property type="project" value="TreeGrafter"/>
</dbReference>
<dbReference type="EMBL" id="MLFT02000001">
    <property type="protein sequence ID" value="PHT60000.1"/>
    <property type="molecule type" value="Genomic_DNA"/>
</dbReference>
<evidence type="ECO:0000313" key="8">
    <source>
        <dbReference type="EMBL" id="PHT60000.1"/>
    </source>
</evidence>
<name>A0A2G2XR98_CAPBA</name>
<reference evidence="8 9" key="1">
    <citation type="journal article" date="2017" name="Genome Biol.">
        <title>New reference genome sequences of hot pepper reveal the massive evolution of plant disease-resistance genes by retroduplication.</title>
        <authorList>
            <person name="Kim S."/>
            <person name="Park J."/>
            <person name="Yeom S.I."/>
            <person name="Kim Y.M."/>
            <person name="Seo E."/>
            <person name="Kim K.T."/>
            <person name="Kim M.S."/>
            <person name="Lee J.M."/>
            <person name="Cheong K."/>
            <person name="Shin H.S."/>
            <person name="Kim S.B."/>
            <person name="Han K."/>
            <person name="Lee J."/>
            <person name="Park M."/>
            <person name="Lee H.A."/>
            <person name="Lee H.Y."/>
            <person name="Lee Y."/>
            <person name="Oh S."/>
            <person name="Lee J.H."/>
            <person name="Choi E."/>
            <person name="Choi E."/>
            <person name="Lee S.E."/>
            <person name="Jeon J."/>
            <person name="Kim H."/>
            <person name="Choi G."/>
            <person name="Song H."/>
            <person name="Lee J."/>
            <person name="Lee S.C."/>
            <person name="Kwon J.K."/>
            <person name="Lee H.Y."/>
            <person name="Koo N."/>
            <person name="Hong Y."/>
            <person name="Kim R.W."/>
            <person name="Kang W.H."/>
            <person name="Huh J.H."/>
            <person name="Kang B.C."/>
            <person name="Yang T.J."/>
            <person name="Lee Y.H."/>
            <person name="Bennetzen J.L."/>
            <person name="Choi D."/>
        </authorList>
    </citation>
    <scope>NUCLEOTIDE SEQUENCE [LARGE SCALE GENOMIC DNA]</scope>
    <source>
        <strain evidence="9">cv. PBC81</strain>
    </source>
</reference>
<reference evidence="9" key="2">
    <citation type="journal article" date="2017" name="J. Anim. Genet.">
        <title>Multiple reference genome sequences of hot pepper reveal the massive evolution of plant disease resistance genes by retroduplication.</title>
        <authorList>
            <person name="Kim S."/>
            <person name="Park J."/>
            <person name="Yeom S.-I."/>
            <person name="Kim Y.-M."/>
            <person name="Seo E."/>
            <person name="Kim K.-T."/>
            <person name="Kim M.-S."/>
            <person name="Lee J.M."/>
            <person name="Cheong K."/>
            <person name="Shin H.-S."/>
            <person name="Kim S.-B."/>
            <person name="Han K."/>
            <person name="Lee J."/>
            <person name="Park M."/>
            <person name="Lee H.-A."/>
            <person name="Lee H.-Y."/>
            <person name="Lee Y."/>
            <person name="Oh S."/>
            <person name="Lee J.H."/>
            <person name="Choi E."/>
            <person name="Choi E."/>
            <person name="Lee S.E."/>
            <person name="Jeon J."/>
            <person name="Kim H."/>
            <person name="Choi G."/>
            <person name="Song H."/>
            <person name="Lee J."/>
            <person name="Lee S.-C."/>
            <person name="Kwon J.-K."/>
            <person name="Lee H.-Y."/>
            <person name="Koo N."/>
            <person name="Hong Y."/>
            <person name="Kim R.W."/>
            <person name="Kang W.-H."/>
            <person name="Huh J.H."/>
            <person name="Kang B.-C."/>
            <person name="Yang T.-J."/>
            <person name="Lee Y.-H."/>
            <person name="Bennetzen J.L."/>
            <person name="Choi D."/>
        </authorList>
    </citation>
    <scope>NUCLEOTIDE SEQUENCE [LARGE SCALE GENOMIC DNA]</scope>
    <source>
        <strain evidence="9">cv. PBC81</strain>
    </source>
</reference>
<evidence type="ECO:0000256" key="5">
    <source>
        <dbReference type="ARBA" id="ARBA00022729"/>
    </source>
</evidence>
<gene>
    <name evidence="8" type="ORF">CQW23_02363</name>
</gene>
<dbReference type="Pfam" id="PF05498">
    <property type="entry name" value="RALF"/>
    <property type="match status" value="1"/>
</dbReference>
<dbReference type="GO" id="GO:0005179">
    <property type="term" value="F:hormone activity"/>
    <property type="evidence" value="ECO:0007669"/>
    <property type="project" value="UniProtKB-KW"/>
</dbReference>
<keyword evidence="6" id="KW-1015">Disulfide bond</keyword>
<keyword evidence="9" id="KW-1185">Reference proteome</keyword>
<keyword evidence="4" id="KW-0372">Hormone</keyword>
<dbReference type="InterPro" id="IPR008801">
    <property type="entry name" value="RALF"/>
</dbReference>
<accession>A0A2G2XR98</accession>
<dbReference type="GO" id="GO:0009506">
    <property type="term" value="C:plasmodesma"/>
    <property type="evidence" value="ECO:0007669"/>
    <property type="project" value="TreeGrafter"/>
</dbReference>
<evidence type="ECO:0000256" key="3">
    <source>
        <dbReference type="ARBA" id="ARBA00022525"/>
    </source>
</evidence>
<evidence type="ECO:0000256" key="1">
    <source>
        <dbReference type="ARBA" id="ARBA00004613"/>
    </source>
</evidence>
<dbReference type="PANTHER" id="PTHR33136">
    <property type="entry name" value="RAPID ALKALINIZATION FACTOR-LIKE"/>
    <property type="match status" value="1"/>
</dbReference>
<keyword evidence="5 7" id="KW-0732">Signal</keyword>
<proteinExistence type="inferred from homology"/>
<keyword evidence="3" id="KW-0964">Secreted</keyword>